<feature type="compositionally biased region" description="Polar residues" evidence="4">
    <location>
        <begin position="749"/>
        <end position="758"/>
    </location>
</feature>
<accession>A0AAV2RME1</accession>
<feature type="region of interest" description="Disordered" evidence="4">
    <location>
        <begin position="576"/>
        <end position="689"/>
    </location>
</feature>
<gene>
    <name evidence="5" type="ORF">MNOR_LOCUS25498</name>
</gene>
<feature type="region of interest" description="Disordered" evidence="4">
    <location>
        <begin position="492"/>
        <end position="520"/>
    </location>
</feature>
<evidence type="ECO:0000256" key="2">
    <source>
        <dbReference type="ARBA" id="ARBA00023054"/>
    </source>
</evidence>
<evidence type="ECO:0000256" key="3">
    <source>
        <dbReference type="SAM" id="Coils"/>
    </source>
</evidence>
<feature type="compositionally biased region" description="Polar residues" evidence="4">
    <location>
        <begin position="812"/>
        <end position="826"/>
    </location>
</feature>
<dbReference type="Proteomes" id="UP001497623">
    <property type="component" value="Unassembled WGS sequence"/>
</dbReference>
<evidence type="ECO:0000313" key="5">
    <source>
        <dbReference type="EMBL" id="CAL4126281.1"/>
    </source>
</evidence>
<feature type="compositionally biased region" description="Basic residues" evidence="4">
    <location>
        <begin position="830"/>
        <end position="845"/>
    </location>
</feature>
<feature type="compositionally biased region" description="Basic and acidic residues" evidence="4">
    <location>
        <begin position="849"/>
        <end position="874"/>
    </location>
</feature>
<dbReference type="AlphaFoldDB" id="A0AAV2RME1"/>
<evidence type="ECO:0000313" key="6">
    <source>
        <dbReference type="Proteomes" id="UP001497623"/>
    </source>
</evidence>
<feature type="compositionally biased region" description="Polar residues" evidence="4">
    <location>
        <begin position="589"/>
        <end position="615"/>
    </location>
</feature>
<comment type="similarity">
    <text evidence="1">Belongs to the CDR2 family.</text>
</comment>
<keyword evidence="6" id="KW-1185">Reference proteome</keyword>
<evidence type="ECO:0000256" key="1">
    <source>
        <dbReference type="ARBA" id="ARBA00009019"/>
    </source>
</evidence>
<feature type="compositionally biased region" description="Basic and acidic residues" evidence="4">
    <location>
        <begin position="507"/>
        <end position="520"/>
    </location>
</feature>
<dbReference type="PANTHER" id="PTHR19232">
    <property type="entry name" value="CENTROCORTIN FAMILY MEMBER"/>
    <property type="match status" value="1"/>
</dbReference>
<feature type="region of interest" description="Disordered" evidence="4">
    <location>
        <begin position="749"/>
        <end position="776"/>
    </location>
</feature>
<dbReference type="EMBL" id="CAXKWB010024406">
    <property type="protein sequence ID" value="CAL4126281.1"/>
    <property type="molecule type" value="Genomic_DNA"/>
</dbReference>
<sequence>MASQDTSISKYLIKLSYLVSSSRPHSFGYTGPHYFGYTGDMAFGCTGHYYRCTADRSLAAAADGICAIRYYIFYKDVATIKSAHDLQLAAELGKTLLERNRELESNIKHHQAVIDDQAQEIEYLSKQTAALREVNDSRLRIYEQLEISIQELEKNNQRLGAENSGGKKKIKGLCQQLESLEARNEELTRQLQEARSEAGQRGRNKNRRSIIMEEHNYRRSHSCENTIQNSEDQASEEMEYRTHIEELQEQLRDSQSGRLTESRKMEELEIQLACLTQENNVMNQQLTILKEKDYTLRSFDDELASLDDSSSGRLCRKCMGQVDETASNPMLDLQDSIEDTDVSIESIHGECALVKLKNGGYAWGSQESLASIGQVLNRNGSCGTSPGTEASDAPHNSLLSELDSSYRILIEKYEALLEAREIQQQQHMQEKIMIETSCNHGGLINSGYDEFSGPMSLVMTDSRMPQKDFDKCNHCNTCSCDLKGNRPKSNLEEYSEVETNSSGFSDGESRLSNKETQTEDFSMKETLEDITPTQTKCLDLTSPINPCDKRFQTAPEYKKLFAEIFTVLKQNVDSHETNMTGQTGQTQQYCNRSDTKTPASTVTDASETEADTSSVVAHEDLKTPVVEQKTTPSDIESEKDEDTKEKESVSHVLVNAAEKEQATASVAATDSDSTAVPSECSEGIDTDTASIDLRVEDGVQVYQKPPRPDSLDLLSGSGSRPSSRQKRRHRRNRLRIEHQQVPYGGQYQYNHNNDSSANQQQQQYQGGHQGRPHRRDYYNHYNFNQRQNNQQNYHQNKQGNDYPSLGKEDGINNGSTRVYYNSNQGSCEHHRSKRHRERSIHHKQQRSSENNENKEQQTHSHHNQEPRSSQDTRNKISYPSVEVAKLRKLEISYAEVLKTTLSRSNYNRRY</sequence>
<dbReference type="PANTHER" id="PTHR19232:SF7">
    <property type="entry name" value="CENTROCORTIN, ISOFORM A"/>
    <property type="match status" value="1"/>
</dbReference>
<reference evidence="5 6" key="1">
    <citation type="submission" date="2024-05" db="EMBL/GenBank/DDBJ databases">
        <authorList>
            <person name="Wallberg A."/>
        </authorList>
    </citation>
    <scope>NUCLEOTIDE SEQUENCE [LARGE SCALE GENOMIC DNA]</scope>
</reference>
<feature type="region of interest" description="Disordered" evidence="4">
    <location>
        <begin position="701"/>
        <end position="735"/>
    </location>
</feature>
<evidence type="ECO:0000256" key="4">
    <source>
        <dbReference type="SAM" id="MobiDB-lite"/>
    </source>
</evidence>
<protein>
    <submittedName>
        <fullName evidence="5">Uncharacterized protein</fullName>
    </submittedName>
</protein>
<feature type="region of interest" description="Disordered" evidence="4">
    <location>
        <begin position="793"/>
        <end position="879"/>
    </location>
</feature>
<comment type="caution">
    <text evidence="5">The sequence shown here is derived from an EMBL/GenBank/DDBJ whole genome shotgun (WGS) entry which is preliminary data.</text>
</comment>
<feature type="coiled-coil region" evidence="3">
    <location>
        <begin position="100"/>
        <end position="197"/>
    </location>
</feature>
<organism evidence="5 6">
    <name type="scientific">Meganyctiphanes norvegica</name>
    <name type="common">Northern krill</name>
    <name type="synonym">Thysanopoda norvegica</name>
    <dbReference type="NCBI Taxonomy" id="48144"/>
    <lineage>
        <taxon>Eukaryota</taxon>
        <taxon>Metazoa</taxon>
        <taxon>Ecdysozoa</taxon>
        <taxon>Arthropoda</taxon>
        <taxon>Crustacea</taxon>
        <taxon>Multicrustacea</taxon>
        <taxon>Malacostraca</taxon>
        <taxon>Eumalacostraca</taxon>
        <taxon>Eucarida</taxon>
        <taxon>Euphausiacea</taxon>
        <taxon>Euphausiidae</taxon>
        <taxon>Meganyctiphanes</taxon>
    </lineage>
</organism>
<keyword evidence="2 3" id="KW-0175">Coiled coil</keyword>
<feature type="compositionally biased region" description="Basic residues" evidence="4">
    <location>
        <begin position="723"/>
        <end position="733"/>
    </location>
</feature>
<feature type="compositionally biased region" description="Low complexity" evidence="4">
    <location>
        <begin position="711"/>
        <end position="722"/>
    </location>
</feature>
<feature type="coiled-coil region" evidence="3">
    <location>
        <begin position="258"/>
        <end position="292"/>
    </location>
</feature>
<name>A0AAV2RME1_MEGNR</name>
<proteinExistence type="inferred from homology"/>
<feature type="compositionally biased region" description="Low complexity" evidence="4">
    <location>
        <begin position="662"/>
        <end position="676"/>
    </location>
</feature>
<dbReference type="InterPro" id="IPR026079">
    <property type="entry name" value="CDR2"/>
</dbReference>